<gene>
    <name evidence="7" type="ORF">FOL01_1951</name>
</gene>
<evidence type="ECO:0000256" key="2">
    <source>
        <dbReference type="ARBA" id="ARBA00022692"/>
    </source>
</evidence>
<dbReference type="GO" id="GO:0140359">
    <property type="term" value="F:ABC-type transporter activity"/>
    <property type="evidence" value="ECO:0007669"/>
    <property type="project" value="InterPro"/>
</dbReference>
<dbReference type="EMBL" id="CP014332">
    <property type="protein sequence ID" value="APS42810.1"/>
    <property type="molecule type" value="Genomic_DNA"/>
</dbReference>
<dbReference type="KEGG" id="wjo:FOL01_1951"/>
<dbReference type="GO" id="GO:0016020">
    <property type="term" value="C:membrane"/>
    <property type="evidence" value="ECO:0007669"/>
    <property type="project" value="UniProtKB-SubCell"/>
</dbReference>
<keyword evidence="4 5" id="KW-0472">Membrane</keyword>
<sequence>MWKVISSKMFWLYAVAVFAVLAIFSFAQIGARNSVELKQLPVAVVNASGDQQSKKIVSQLKDKFSDSDAQLKLINVKNESSLKQGFTDKKYYGALVIDKDFDKSLTSQQNYLKGLVIQSKTKDMPEQAIAANDQLKVQVQAAKSMTETLPSQAKIRVIANQGMNSQASSVVTTALPKINNALSDGMSQKMQGALKENNVTLSTAQWQVINDPIKVSTQIKNKLPNKSVSGMAPMLLVVLSWLSSLIASILLWRENKKHAENGRFTLSTINSQMVTGIVMSVVASLTIYFFAHTLFDVPVPDTGSFLLLLMFNISIFYLLQTCILNWAGFAGWPILILIMLLSMGVVSYPKEMLSPFFLNSIYSWTPLRFAMDLFTNNLYISGSSATSATDYIVLSSIGVVAVVLIYLSSLLKRKEK</sequence>
<dbReference type="PANTHER" id="PTHR43077:SF5">
    <property type="entry name" value="PHAGE INFECTION PROTEIN"/>
    <property type="match status" value="1"/>
</dbReference>
<evidence type="ECO:0000256" key="5">
    <source>
        <dbReference type="SAM" id="Phobius"/>
    </source>
</evidence>
<keyword evidence="2 5" id="KW-0812">Transmembrane</keyword>
<dbReference type="InterPro" id="IPR051328">
    <property type="entry name" value="T7SS_ABC-Transporter"/>
</dbReference>
<organism evidence="7 8">
    <name type="scientific">Weissella jogaejeotgali</name>
    <dbReference type="NCBI Taxonomy" id="1631871"/>
    <lineage>
        <taxon>Bacteria</taxon>
        <taxon>Bacillati</taxon>
        <taxon>Bacillota</taxon>
        <taxon>Bacilli</taxon>
        <taxon>Lactobacillales</taxon>
        <taxon>Lactobacillaceae</taxon>
        <taxon>Weissella</taxon>
    </lineage>
</organism>
<dbReference type="AlphaFoldDB" id="A0A1L6REA1"/>
<name>A0A1L6REA1_9LACO</name>
<dbReference type="Proteomes" id="UP000185473">
    <property type="component" value="Chromosome"/>
</dbReference>
<feature type="transmembrane region" description="Helical" evidence="5">
    <location>
        <begin position="273"/>
        <end position="291"/>
    </location>
</feature>
<evidence type="ECO:0000256" key="1">
    <source>
        <dbReference type="ARBA" id="ARBA00004141"/>
    </source>
</evidence>
<feature type="transmembrane region" description="Helical" evidence="5">
    <location>
        <begin position="231"/>
        <end position="252"/>
    </location>
</feature>
<protein>
    <submittedName>
        <fullName evidence="7">Phage infection protein</fullName>
    </submittedName>
</protein>
<proteinExistence type="predicted"/>
<feature type="transmembrane region" description="Helical" evidence="5">
    <location>
        <begin position="326"/>
        <end position="348"/>
    </location>
</feature>
<feature type="transmembrane region" description="Helical" evidence="5">
    <location>
        <begin position="303"/>
        <end position="319"/>
    </location>
</feature>
<evidence type="ECO:0000256" key="4">
    <source>
        <dbReference type="ARBA" id="ARBA00023136"/>
    </source>
</evidence>
<feature type="domain" description="ABC-2 type transporter transmembrane" evidence="6">
    <location>
        <begin position="10"/>
        <end position="406"/>
    </location>
</feature>
<dbReference type="PANTHER" id="PTHR43077">
    <property type="entry name" value="TRANSPORT PERMEASE YVFS-RELATED"/>
    <property type="match status" value="1"/>
</dbReference>
<dbReference type="OrthoDB" id="9811483at2"/>
<dbReference type="InterPro" id="IPR013525">
    <property type="entry name" value="ABC2_TM"/>
</dbReference>
<dbReference type="RefSeq" id="WP_075270530.1">
    <property type="nucleotide sequence ID" value="NZ_CP014332.1"/>
</dbReference>
<evidence type="ECO:0000313" key="8">
    <source>
        <dbReference type="Proteomes" id="UP000185473"/>
    </source>
</evidence>
<dbReference type="Pfam" id="PF12698">
    <property type="entry name" value="ABC2_membrane_3"/>
    <property type="match status" value="1"/>
</dbReference>
<evidence type="ECO:0000259" key="6">
    <source>
        <dbReference type="Pfam" id="PF12698"/>
    </source>
</evidence>
<feature type="transmembrane region" description="Helical" evidence="5">
    <location>
        <begin position="391"/>
        <end position="411"/>
    </location>
</feature>
<comment type="subcellular location">
    <subcellularLocation>
        <location evidence="1">Membrane</location>
        <topology evidence="1">Multi-pass membrane protein</topology>
    </subcellularLocation>
</comment>
<keyword evidence="3 5" id="KW-1133">Transmembrane helix</keyword>
<accession>A0A1L6REA1</accession>
<dbReference type="Gene3D" id="3.40.1710.10">
    <property type="entry name" value="abc type-2 transporter like domain"/>
    <property type="match status" value="1"/>
</dbReference>
<reference evidence="7 8" key="1">
    <citation type="submission" date="2016-02" db="EMBL/GenBank/DDBJ databases">
        <title>Complete Genome Sequence of Weissella jogaejeotgali FOL01.</title>
        <authorList>
            <person name="Lee J.-H."/>
            <person name="Ku H.-J."/>
        </authorList>
    </citation>
    <scope>NUCLEOTIDE SEQUENCE [LARGE SCALE GENOMIC DNA]</scope>
    <source>
        <strain evidence="7 8">FOL01</strain>
    </source>
</reference>
<evidence type="ECO:0000256" key="3">
    <source>
        <dbReference type="ARBA" id="ARBA00022989"/>
    </source>
</evidence>
<keyword evidence="8" id="KW-1185">Reference proteome</keyword>
<dbReference type="STRING" id="1631871.FOL01_1951"/>
<evidence type="ECO:0000313" key="7">
    <source>
        <dbReference type="EMBL" id="APS42810.1"/>
    </source>
</evidence>